<dbReference type="OrthoDB" id="2505473at2759"/>
<dbReference type="AlphaFoldDB" id="A0A0C9TCZ7"/>
<feature type="non-terminal residue" evidence="2">
    <location>
        <position position="1"/>
    </location>
</feature>
<keyword evidence="3" id="KW-1185">Reference proteome</keyword>
<reference evidence="2 3" key="1">
    <citation type="submission" date="2014-06" db="EMBL/GenBank/DDBJ databases">
        <title>Evolutionary Origins and Diversification of the Mycorrhizal Mutualists.</title>
        <authorList>
            <consortium name="DOE Joint Genome Institute"/>
            <consortium name="Mycorrhizal Genomics Consortium"/>
            <person name="Kohler A."/>
            <person name="Kuo A."/>
            <person name="Nagy L.G."/>
            <person name="Floudas D."/>
            <person name="Copeland A."/>
            <person name="Barry K.W."/>
            <person name="Cichocki N."/>
            <person name="Veneault-Fourrey C."/>
            <person name="LaButti K."/>
            <person name="Lindquist E.A."/>
            <person name="Lipzen A."/>
            <person name="Lundell T."/>
            <person name="Morin E."/>
            <person name="Murat C."/>
            <person name="Riley R."/>
            <person name="Ohm R."/>
            <person name="Sun H."/>
            <person name="Tunlid A."/>
            <person name="Henrissat B."/>
            <person name="Grigoriev I.V."/>
            <person name="Hibbett D.S."/>
            <person name="Martin F."/>
        </authorList>
    </citation>
    <scope>NUCLEOTIDE SEQUENCE [LARGE SCALE GENOMIC DNA]</scope>
    <source>
        <strain evidence="2 3">SS14</strain>
    </source>
</reference>
<name>A0A0C9TCZ7_SPHS4</name>
<feature type="region of interest" description="Disordered" evidence="1">
    <location>
        <begin position="1"/>
        <end position="58"/>
    </location>
</feature>
<sequence length="190" mass="21486">PAVFGERLRLDGEQSTDEEEQAEIAARYVHRGRDTNAYRYEEPEVDENEDPEPEPEVDLSDFLARQRLDDSSSLVHPWQEDDDDVDHTLVAVTSAPSSAPVKPRKNQVHTVEWDASLDELKREKESAEAVWDLKTRFRQAQPRLTAPKSTPGRETRKCQVPILASNADAEPVPKPTSKAELEDFLDDLLG</sequence>
<dbReference type="HOGENOM" id="CLU_102303_0_0_1"/>
<dbReference type="Proteomes" id="UP000054279">
    <property type="component" value="Unassembled WGS sequence"/>
</dbReference>
<proteinExistence type="predicted"/>
<evidence type="ECO:0000313" key="2">
    <source>
        <dbReference type="EMBL" id="KIJ27063.1"/>
    </source>
</evidence>
<feature type="compositionally biased region" description="Basic and acidic residues" evidence="1">
    <location>
        <begin position="1"/>
        <end position="12"/>
    </location>
</feature>
<feature type="compositionally biased region" description="Basic and acidic residues" evidence="1">
    <location>
        <begin position="31"/>
        <end position="42"/>
    </location>
</feature>
<accession>A0A0C9TCZ7</accession>
<organism evidence="2 3">
    <name type="scientific">Sphaerobolus stellatus (strain SS14)</name>
    <dbReference type="NCBI Taxonomy" id="990650"/>
    <lineage>
        <taxon>Eukaryota</taxon>
        <taxon>Fungi</taxon>
        <taxon>Dikarya</taxon>
        <taxon>Basidiomycota</taxon>
        <taxon>Agaricomycotina</taxon>
        <taxon>Agaricomycetes</taxon>
        <taxon>Phallomycetidae</taxon>
        <taxon>Geastrales</taxon>
        <taxon>Sphaerobolaceae</taxon>
        <taxon>Sphaerobolus</taxon>
    </lineage>
</organism>
<protein>
    <submittedName>
        <fullName evidence="2">Unplaced genomic scaffold SPHSTscaffold_273, whole genome shotgun sequence</fullName>
    </submittedName>
</protein>
<gene>
    <name evidence="2" type="ORF">M422DRAFT_191469</name>
</gene>
<feature type="region of interest" description="Disordered" evidence="1">
    <location>
        <begin position="141"/>
        <end position="190"/>
    </location>
</feature>
<dbReference type="EMBL" id="KN837348">
    <property type="protein sequence ID" value="KIJ27063.1"/>
    <property type="molecule type" value="Genomic_DNA"/>
</dbReference>
<evidence type="ECO:0000313" key="3">
    <source>
        <dbReference type="Proteomes" id="UP000054279"/>
    </source>
</evidence>
<evidence type="ECO:0000256" key="1">
    <source>
        <dbReference type="SAM" id="MobiDB-lite"/>
    </source>
</evidence>
<feature type="compositionally biased region" description="Acidic residues" evidence="1">
    <location>
        <begin position="43"/>
        <end position="58"/>
    </location>
</feature>